<evidence type="ECO:0000313" key="1">
    <source>
        <dbReference type="EMBL" id="TYP74275.1"/>
    </source>
</evidence>
<comment type="caution">
    <text evidence="1">The sequence shown here is derived from an EMBL/GenBank/DDBJ whole genome shotgun (WGS) entry which is preliminary data.</text>
</comment>
<organism evidence="1 2">
    <name type="scientific">Aquimarina intermedia</name>
    <dbReference type="NCBI Taxonomy" id="350814"/>
    <lineage>
        <taxon>Bacteria</taxon>
        <taxon>Pseudomonadati</taxon>
        <taxon>Bacteroidota</taxon>
        <taxon>Flavobacteriia</taxon>
        <taxon>Flavobacteriales</taxon>
        <taxon>Flavobacteriaceae</taxon>
        <taxon>Aquimarina</taxon>
    </lineage>
</organism>
<accession>A0A5S5C4B9</accession>
<dbReference type="EMBL" id="VNHU01000004">
    <property type="protein sequence ID" value="TYP74275.1"/>
    <property type="molecule type" value="Genomic_DNA"/>
</dbReference>
<dbReference type="AlphaFoldDB" id="A0A5S5C4B9"/>
<gene>
    <name evidence="1" type="ORF">BD809_10493</name>
</gene>
<protein>
    <submittedName>
        <fullName evidence="1">Uncharacterized protein</fullName>
    </submittedName>
</protein>
<proteinExistence type="predicted"/>
<dbReference type="RefSeq" id="WP_148782393.1">
    <property type="nucleotide sequence ID" value="NZ_VNHU01000004.1"/>
</dbReference>
<evidence type="ECO:0000313" key="2">
    <source>
        <dbReference type="Proteomes" id="UP000324376"/>
    </source>
</evidence>
<reference evidence="1 2" key="1">
    <citation type="submission" date="2019-07" db="EMBL/GenBank/DDBJ databases">
        <title>Genomic Encyclopedia of Archaeal and Bacterial Type Strains, Phase II (KMG-II): from individual species to whole genera.</title>
        <authorList>
            <person name="Goeker M."/>
        </authorList>
    </citation>
    <scope>NUCLEOTIDE SEQUENCE [LARGE SCALE GENOMIC DNA]</scope>
    <source>
        <strain evidence="1 2">DSM 17527</strain>
    </source>
</reference>
<dbReference type="OrthoDB" id="773198at2"/>
<keyword evidence="2" id="KW-1185">Reference proteome</keyword>
<name>A0A5S5C4B9_9FLAO</name>
<dbReference type="Proteomes" id="UP000324376">
    <property type="component" value="Unassembled WGS sequence"/>
</dbReference>
<sequence length="77" mass="8807">MDLSSRKITFVQEFLKLQDEEIIARLETVLKNENAFAIEETLVPMSLTTLQEMIDQAAHDFQNGKHVPMAALISKFK</sequence>